<sequence length="274" mass="29652">MPRPRTTHTAPQCRIAGGVAVLEEVRRRNCASVRVAVLALQRIQQKRARRQLVQKVRPLLPRRLVLRSTVCIFRGPLSCCIHSHRETRNSVCMCAESTANVIGRGHRGAVRHASAHTEQHPHTGKQNRGERRMNPRAAMPSCMVGIVWPRQLASSGVQRASHTHPSDGTVIPTAGTHAAASPCPQANDTPLPKHSCKTLCKYLRVCLCVLKRQKRGKKGTSARQEAQLDSSGTCGTAPTSTITHGGSTHPSTKKTKERKTRTAGCGLCVCGAAG</sequence>
<evidence type="ECO:0000313" key="2">
    <source>
        <dbReference type="EMBL" id="EKF28598.1"/>
    </source>
</evidence>
<feature type="compositionally biased region" description="Polar residues" evidence="1">
    <location>
        <begin position="221"/>
        <end position="250"/>
    </location>
</feature>
<feature type="non-terminal residue" evidence="2">
    <location>
        <position position="274"/>
    </location>
</feature>
<protein>
    <submittedName>
        <fullName evidence="2">Uncharacterized protein</fullName>
    </submittedName>
</protein>
<gene>
    <name evidence="2" type="ORF">MOQ_007649</name>
</gene>
<evidence type="ECO:0000256" key="1">
    <source>
        <dbReference type="SAM" id="MobiDB-lite"/>
    </source>
</evidence>
<dbReference type="EMBL" id="AHKC01015466">
    <property type="protein sequence ID" value="EKF28598.1"/>
    <property type="molecule type" value="Genomic_DNA"/>
</dbReference>
<name>K2M129_TRYCR</name>
<dbReference type="Proteomes" id="UP000007350">
    <property type="component" value="Unassembled WGS sequence"/>
</dbReference>
<evidence type="ECO:0000313" key="3">
    <source>
        <dbReference type="Proteomes" id="UP000007350"/>
    </source>
</evidence>
<organism evidence="2 3">
    <name type="scientific">Trypanosoma cruzi marinkellei</name>
    <dbReference type="NCBI Taxonomy" id="85056"/>
    <lineage>
        <taxon>Eukaryota</taxon>
        <taxon>Discoba</taxon>
        <taxon>Euglenozoa</taxon>
        <taxon>Kinetoplastea</taxon>
        <taxon>Metakinetoplastina</taxon>
        <taxon>Trypanosomatida</taxon>
        <taxon>Trypanosomatidae</taxon>
        <taxon>Trypanosoma</taxon>
        <taxon>Schizotrypanum</taxon>
    </lineage>
</organism>
<accession>K2M129</accession>
<comment type="caution">
    <text evidence="2">The sequence shown here is derived from an EMBL/GenBank/DDBJ whole genome shotgun (WGS) entry which is preliminary data.</text>
</comment>
<reference evidence="2 3" key="1">
    <citation type="journal article" date="2012" name="BMC Genomics">
        <title>Comparative genomic analysis of human infective Trypanosoma cruzi lineages with the bat-restricted subspecies T. cruzi marinkellei.</title>
        <authorList>
            <person name="Franzen O."/>
            <person name="Talavera-Lopez C."/>
            <person name="Ochaya S."/>
            <person name="Butler C.E."/>
            <person name="Messenger L.A."/>
            <person name="Lewis M.D."/>
            <person name="Llewellyn M.S."/>
            <person name="Marinkelle C.J."/>
            <person name="Tyler K.M."/>
            <person name="Miles M.A."/>
            <person name="Andersson B."/>
        </authorList>
    </citation>
    <scope>NUCLEOTIDE SEQUENCE [LARGE SCALE GENOMIC DNA]</scope>
    <source>
        <strain evidence="2 3">B7</strain>
    </source>
</reference>
<dbReference type="AlphaFoldDB" id="K2M129"/>
<feature type="region of interest" description="Disordered" evidence="1">
    <location>
        <begin position="217"/>
        <end position="258"/>
    </location>
</feature>
<feature type="compositionally biased region" description="Basic and acidic residues" evidence="1">
    <location>
        <begin position="115"/>
        <end position="132"/>
    </location>
</feature>
<keyword evidence="3" id="KW-1185">Reference proteome</keyword>
<feature type="region of interest" description="Disordered" evidence="1">
    <location>
        <begin position="112"/>
        <end position="132"/>
    </location>
</feature>
<proteinExistence type="predicted"/>